<evidence type="ECO:0000313" key="7">
    <source>
        <dbReference type="EMBL" id="KAG5498731.1"/>
    </source>
</evidence>
<keyword evidence="2 4" id="KW-0863">Zinc-finger</keyword>
<dbReference type="SUPFAM" id="SSF57845">
    <property type="entry name" value="B-box zinc-binding domain"/>
    <property type="match status" value="1"/>
</dbReference>
<dbReference type="SMART" id="SM00184">
    <property type="entry name" value="RING"/>
    <property type="match status" value="2"/>
</dbReference>
<feature type="domain" description="B box-type" evidence="6">
    <location>
        <begin position="133"/>
        <end position="177"/>
    </location>
</feature>
<feature type="domain" description="RING-type" evidence="5">
    <location>
        <begin position="8"/>
        <end position="49"/>
    </location>
</feature>
<dbReference type="SMART" id="SM00336">
    <property type="entry name" value="BBOX"/>
    <property type="match status" value="2"/>
</dbReference>
<name>A0A836IIZ7_9TRYP</name>
<dbReference type="InterPro" id="IPR047153">
    <property type="entry name" value="TRIM45/56/19-like"/>
</dbReference>
<dbReference type="InterPro" id="IPR000315">
    <property type="entry name" value="Znf_B-box"/>
</dbReference>
<dbReference type="PROSITE" id="PS50119">
    <property type="entry name" value="ZF_BBOX"/>
    <property type="match status" value="1"/>
</dbReference>
<protein>
    <submittedName>
        <fullName evidence="7">Uncharacterized protein</fullName>
    </submittedName>
</protein>
<dbReference type="KEGG" id="phet:94289118"/>
<dbReference type="RefSeq" id="XP_067755485.1">
    <property type="nucleotide sequence ID" value="XM_067899041.1"/>
</dbReference>
<dbReference type="GeneID" id="94289118"/>
<dbReference type="Gene3D" id="3.30.40.10">
    <property type="entry name" value="Zinc/RING finger domain, C3HC4 (zinc finger)"/>
    <property type="match status" value="1"/>
</dbReference>
<evidence type="ECO:0000256" key="3">
    <source>
        <dbReference type="ARBA" id="ARBA00022833"/>
    </source>
</evidence>
<dbReference type="Gene3D" id="3.30.160.60">
    <property type="entry name" value="Classic Zinc Finger"/>
    <property type="match status" value="1"/>
</dbReference>
<evidence type="ECO:0000256" key="2">
    <source>
        <dbReference type="ARBA" id="ARBA00022771"/>
    </source>
</evidence>
<dbReference type="Pfam" id="PF00643">
    <property type="entry name" value="zf-B_box"/>
    <property type="match status" value="1"/>
</dbReference>
<dbReference type="InterPro" id="IPR017907">
    <property type="entry name" value="Znf_RING_CS"/>
</dbReference>
<gene>
    <name evidence="7" type="ORF">JKF63_03019</name>
</gene>
<dbReference type="PANTHER" id="PTHR25462">
    <property type="entry name" value="BONUS, ISOFORM C-RELATED"/>
    <property type="match status" value="1"/>
</dbReference>
<dbReference type="GO" id="GO:0008270">
    <property type="term" value="F:zinc ion binding"/>
    <property type="evidence" value="ECO:0007669"/>
    <property type="project" value="UniProtKB-KW"/>
</dbReference>
<dbReference type="InterPro" id="IPR013083">
    <property type="entry name" value="Znf_RING/FYVE/PHD"/>
</dbReference>
<sequence>MPARVITCGICFNVLDHPLTLQCSHSFCTDCVRMRLGESDNSAFHCPLCATPCAEIHLHNLHQYVDHETEAYIEVLGRGTLDPLKCQWCDTTSATVQCGECMCAYCEDCCVAVHRNSAKRNHTVDKLSASNRGFQRRCQLRGHEEYRAEFFCARCQQVCCAYCLQVGPHRDHAHVTIVVAAAEARQQLSRDTQALAEVKHRLEQQAAEMNRVLTLYCDTYDAVENMLTERFEAFKQQLMQRELEARRTLTDLRNSGDTALTASRGQYLDRLNSVNETLLQCRLIQNSGTDEEILKCQVRLGDFLSTDLPCVKGNGFKVMNPGEMTLASLEIGLDLHTIEHEHLTTPNIKLSRTLGAAGSMPTTGGRDAVASIATNFPLTPLRLTFPLDEDVEATVLTEGVRLRCVARSGGGTQIGVRSKEIFRGLLNQFPEDRGLVSWRVRLDSILDSFMGVVERISQGDEMPEGFYWKPASAGVIDGRIGRHTSAAHRLPACRNGDIVRFLYDGVQGTLRIIVNDADDRGVVVTDLHSRIAACFIFFPGEALTVLF</sequence>
<evidence type="ECO:0000313" key="8">
    <source>
        <dbReference type="Proteomes" id="UP000674318"/>
    </source>
</evidence>
<proteinExistence type="predicted"/>
<dbReference type="InterPro" id="IPR001841">
    <property type="entry name" value="Znf_RING"/>
</dbReference>
<dbReference type="Proteomes" id="UP000674318">
    <property type="component" value="Unassembled WGS sequence"/>
</dbReference>
<keyword evidence="1" id="KW-0479">Metal-binding</keyword>
<dbReference type="EMBL" id="JAFJZO010000030">
    <property type="protein sequence ID" value="KAG5498731.1"/>
    <property type="molecule type" value="Genomic_DNA"/>
</dbReference>
<evidence type="ECO:0000259" key="5">
    <source>
        <dbReference type="PROSITE" id="PS50089"/>
    </source>
</evidence>
<evidence type="ECO:0000256" key="4">
    <source>
        <dbReference type="PROSITE-ProRule" id="PRU00024"/>
    </source>
</evidence>
<evidence type="ECO:0000256" key="1">
    <source>
        <dbReference type="ARBA" id="ARBA00022723"/>
    </source>
</evidence>
<comment type="caution">
    <text evidence="7">The sequence shown here is derived from an EMBL/GenBank/DDBJ whole genome shotgun (WGS) entry which is preliminary data.</text>
</comment>
<dbReference type="OrthoDB" id="6105938at2759"/>
<dbReference type="CDD" id="cd19756">
    <property type="entry name" value="Bbox2"/>
    <property type="match status" value="1"/>
</dbReference>
<keyword evidence="8" id="KW-1185">Reference proteome</keyword>
<dbReference type="CDD" id="cd19757">
    <property type="entry name" value="Bbox1"/>
    <property type="match status" value="1"/>
</dbReference>
<dbReference type="Pfam" id="PF15227">
    <property type="entry name" value="zf-C3HC4_4"/>
    <property type="match status" value="1"/>
</dbReference>
<accession>A0A836IIZ7</accession>
<dbReference type="PROSITE" id="PS50089">
    <property type="entry name" value="ZF_RING_2"/>
    <property type="match status" value="1"/>
</dbReference>
<dbReference type="PANTHER" id="PTHR25462:SF296">
    <property type="entry name" value="MEIOTIC P26, ISOFORM F"/>
    <property type="match status" value="1"/>
</dbReference>
<dbReference type="AlphaFoldDB" id="A0A836IIZ7"/>
<organism evidence="7 8">
    <name type="scientific">Porcisia hertigi</name>
    <dbReference type="NCBI Taxonomy" id="2761500"/>
    <lineage>
        <taxon>Eukaryota</taxon>
        <taxon>Discoba</taxon>
        <taxon>Euglenozoa</taxon>
        <taxon>Kinetoplastea</taxon>
        <taxon>Metakinetoplastina</taxon>
        <taxon>Trypanosomatida</taxon>
        <taxon>Trypanosomatidae</taxon>
        <taxon>Leishmaniinae</taxon>
        <taxon>Porcisia</taxon>
    </lineage>
</organism>
<reference evidence="7 8" key="1">
    <citation type="submission" date="2021-02" db="EMBL/GenBank/DDBJ databases">
        <title>Porcisia hertigi Genome sequencing and assembly.</title>
        <authorList>
            <person name="Almutairi H."/>
            <person name="Gatherer D."/>
        </authorList>
    </citation>
    <scope>NUCLEOTIDE SEQUENCE [LARGE SCALE GENOMIC DNA]</scope>
    <source>
        <strain evidence="7 8">C119</strain>
    </source>
</reference>
<evidence type="ECO:0000259" key="6">
    <source>
        <dbReference type="PROSITE" id="PS50119"/>
    </source>
</evidence>
<dbReference type="PROSITE" id="PS00518">
    <property type="entry name" value="ZF_RING_1"/>
    <property type="match status" value="1"/>
</dbReference>
<dbReference type="SUPFAM" id="SSF57850">
    <property type="entry name" value="RING/U-box"/>
    <property type="match status" value="1"/>
</dbReference>
<keyword evidence="3" id="KW-0862">Zinc</keyword>